<proteinExistence type="predicted"/>
<name>A0ABT0LFX8_9GAMM</name>
<dbReference type="Proteomes" id="UP001203423">
    <property type="component" value="Unassembled WGS sequence"/>
</dbReference>
<sequence length="196" mass="22195">MALYESENKSNLLDYYYSNSLSNIDEMRNILSPYLSPIDYFRCQLDEQWPSGAKLESFHGKKMFVGLSRVVEPEVTFLAHHDIVEKDVPNNYSAKSIQMQLAANVHIQVPDIGGELLLWHKDITANDFDSIRGDSYGIPPNNLGDPDIVVKPKAGQLIIFNSRKMHSVSAGKNKSRVSLSCFIGYRGEHQPLTYWS</sequence>
<reference evidence="2 3" key="1">
    <citation type="submission" date="2022-01" db="EMBL/GenBank/DDBJ databases">
        <title>Whole genome-based taxonomy of the Shewanellaceae.</title>
        <authorList>
            <person name="Martin-Rodriguez A.J."/>
        </authorList>
    </citation>
    <scope>NUCLEOTIDE SEQUENCE [LARGE SCALE GENOMIC DNA]</scope>
    <source>
        <strain evidence="2 3">DSM 17177</strain>
    </source>
</reference>
<accession>A0ABT0LFX8</accession>
<evidence type="ECO:0000313" key="2">
    <source>
        <dbReference type="EMBL" id="MCL1126593.1"/>
    </source>
</evidence>
<dbReference type="Pfam" id="PF13640">
    <property type="entry name" value="2OG-FeII_Oxy_3"/>
    <property type="match status" value="1"/>
</dbReference>
<dbReference type="RefSeq" id="WP_248942009.1">
    <property type="nucleotide sequence ID" value="NZ_JAKIKS010000096.1"/>
</dbReference>
<keyword evidence="3" id="KW-1185">Reference proteome</keyword>
<evidence type="ECO:0000313" key="3">
    <source>
        <dbReference type="Proteomes" id="UP001203423"/>
    </source>
</evidence>
<dbReference type="InterPro" id="IPR044862">
    <property type="entry name" value="Pro_4_hyd_alph_FE2OG_OXY"/>
</dbReference>
<dbReference type="SUPFAM" id="SSF51197">
    <property type="entry name" value="Clavaminate synthase-like"/>
    <property type="match status" value="1"/>
</dbReference>
<dbReference type="Gene3D" id="2.60.120.620">
    <property type="entry name" value="q2cbj1_9rhob like domain"/>
    <property type="match status" value="1"/>
</dbReference>
<protein>
    <submittedName>
        <fullName evidence="2">2OG-Fe(II) oxygenase</fullName>
    </submittedName>
</protein>
<feature type="domain" description="Prolyl 4-hydroxylase alpha subunit Fe(2+) 2OG dioxygenase" evidence="1">
    <location>
        <begin position="73"/>
        <end position="183"/>
    </location>
</feature>
<evidence type="ECO:0000259" key="1">
    <source>
        <dbReference type="Pfam" id="PF13640"/>
    </source>
</evidence>
<dbReference type="EMBL" id="JAKIKS010000096">
    <property type="protein sequence ID" value="MCL1126593.1"/>
    <property type="molecule type" value="Genomic_DNA"/>
</dbReference>
<gene>
    <name evidence="2" type="ORF">L2764_19395</name>
</gene>
<comment type="caution">
    <text evidence="2">The sequence shown here is derived from an EMBL/GenBank/DDBJ whole genome shotgun (WGS) entry which is preliminary data.</text>
</comment>
<organism evidence="2 3">
    <name type="scientific">Shewanella surugensis</name>
    <dbReference type="NCBI Taxonomy" id="212020"/>
    <lineage>
        <taxon>Bacteria</taxon>
        <taxon>Pseudomonadati</taxon>
        <taxon>Pseudomonadota</taxon>
        <taxon>Gammaproteobacteria</taxon>
        <taxon>Alteromonadales</taxon>
        <taxon>Shewanellaceae</taxon>
        <taxon>Shewanella</taxon>
    </lineage>
</organism>